<reference evidence="3" key="1">
    <citation type="submission" date="2016-10" db="EMBL/GenBank/DDBJ databases">
        <authorList>
            <person name="Varghese N."/>
            <person name="Submissions S."/>
        </authorList>
    </citation>
    <scope>NUCLEOTIDE SEQUENCE [LARGE SCALE GENOMIC DNA]</scope>
    <source>
        <strain evidence="3">CGMCC 1.12397</strain>
    </source>
</reference>
<keyword evidence="1" id="KW-1133">Transmembrane helix</keyword>
<proteinExistence type="predicted"/>
<feature type="transmembrane region" description="Helical" evidence="1">
    <location>
        <begin position="12"/>
        <end position="35"/>
    </location>
</feature>
<organism evidence="2 3">
    <name type="scientific">Halopelagius longus</name>
    <dbReference type="NCBI Taxonomy" id="1236180"/>
    <lineage>
        <taxon>Archaea</taxon>
        <taxon>Methanobacteriati</taxon>
        <taxon>Methanobacteriota</taxon>
        <taxon>Stenosarchaea group</taxon>
        <taxon>Halobacteria</taxon>
        <taxon>Halobacteriales</taxon>
        <taxon>Haloferacaceae</taxon>
    </lineage>
</organism>
<name>A0A1H1BHU7_9EURY</name>
<dbReference type="AlphaFoldDB" id="A0A1H1BHU7"/>
<accession>A0A1H1BHU7</accession>
<sequence>MIPLATQEALPIEATGAVVLLVSILITVAWLWHLYR</sequence>
<keyword evidence="1" id="KW-0812">Transmembrane</keyword>
<evidence type="ECO:0000256" key="1">
    <source>
        <dbReference type="SAM" id="Phobius"/>
    </source>
</evidence>
<evidence type="ECO:0000313" key="3">
    <source>
        <dbReference type="Proteomes" id="UP000199289"/>
    </source>
</evidence>
<protein>
    <submittedName>
        <fullName evidence="2">Uncharacterized protein</fullName>
    </submittedName>
</protein>
<dbReference type="Proteomes" id="UP000199289">
    <property type="component" value="Unassembled WGS sequence"/>
</dbReference>
<evidence type="ECO:0000313" key="2">
    <source>
        <dbReference type="EMBL" id="SDQ51487.1"/>
    </source>
</evidence>
<keyword evidence="1" id="KW-0472">Membrane</keyword>
<dbReference type="EMBL" id="FNKQ01000002">
    <property type="protein sequence ID" value="SDQ51487.1"/>
    <property type="molecule type" value="Genomic_DNA"/>
</dbReference>
<gene>
    <name evidence="2" type="ORF">SAMN05216278_1802</name>
</gene>